<feature type="compositionally biased region" description="Polar residues" evidence="2">
    <location>
        <begin position="299"/>
        <end position="322"/>
    </location>
</feature>
<feature type="coiled-coil region" evidence="1">
    <location>
        <begin position="1389"/>
        <end position="1436"/>
    </location>
</feature>
<feature type="coiled-coil region" evidence="1">
    <location>
        <begin position="1184"/>
        <end position="1221"/>
    </location>
</feature>
<feature type="compositionally biased region" description="Pro residues" evidence="2">
    <location>
        <begin position="1023"/>
        <end position="1040"/>
    </location>
</feature>
<feature type="region of interest" description="Disordered" evidence="2">
    <location>
        <begin position="1222"/>
        <end position="1255"/>
    </location>
</feature>
<feature type="compositionally biased region" description="Pro residues" evidence="2">
    <location>
        <begin position="1070"/>
        <end position="1079"/>
    </location>
</feature>
<feature type="compositionally biased region" description="Basic and acidic residues" evidence="2">
    <location>
        <begin position="1764"/>
        <end position="1773"/>
    </location>
</feature>
<keyword evidence="1" id="KW-0175">Coiled coil</keyword>
<feature type="compositionally biased region" description="Polar residues" evidence="2">
    <location>
        <begin position="1165"/>
        <end position="1177"/>
    </location>
</feature>
<feature type="compositionally biased region" description="Basic and acidic residues" evidence="2">
    <location>
        <begin position="333"/>
        <end position="348"/>
    </location>
</feature>
<evidence type="ECO:0000256" key="1">
    <source>
        <dbReference type="SAM" id="Coils"/>
    </source>
</evidence>
<dbReference type="EMBL" id="JAQGDS010000005">
    <property type="protein sequence ID" value="KAJ6260719.1"/>
    <property type="molecule type" value="Genomic_DNA"/>
</dbReference>
<feature type="region of interest" description="Disordered" evidence="2">
    <location>
        <begin position="956"/>
        <end position="1181"/>
    </location>
</feature>
<accession>A0AAD6IZB3</accession>
<feature type="compositionally biased region" description="Basic and acidic residues" evidence="2">
    <location>
        <begin position="360"/>
        <end position="369"/>
    </location>
</feature>
<feature type="compositionally biased region" description="Polar residues" evidence="2">
    <location>
        <begin position="1091"/>
        <end position="1118"/>
    </location>
</feature>
<dbReference type="Proteomes" id="UP001221413">
    <property type="component" value="Unassembled WGS sequence"/>
</dbReference>
<comment type="caution">
    <text evidence="3">The sequence shown here is derived from an EMBL/GenBank/DDBJ whole genome shotgun (WGS) entry which is preliminary data.</text>
</comment>
<feature type="compositionally biased region" description="Basic and acidic residues" evidence="2">
    <location>
        <begin position="1231"/>
        <end position="1253"/>
    </location>
</feature>
<organism evidence="3 4">
    <name type="scientific">Drechslerella dactyloides</name>
    <name type="common">Nematode-trapping fungus</name>
    <name type="synonym">Arthrobotrys dactyloides</name>
    <dbReference type="NCBI Taxonomy" id="74499"/>
    <lineage>
        <taxon>Eukaryota</taxon>
        <taxon>Fungi</taxon>
        <taxon>Dikarya</taxon>
        <taxon>Ascomycota</taxon>
        <taxon>Pezizomycotina</taxon>
        <taxon>Orbiliomycetes</taxon>
        <taxon>Orbiliales</taxon>
        <taxon>Orbiliaceae</taxon>
        <taxon>Drechslerella</taxon>
    </lineage>
</organism>
<feature type="region of interest" description="Disordered" evidence="2">
    <location>
        <begin position="439"/>
        <end position="493"/>
    </location>
</feature>
<feature type="region of interest" description="Disordered" evidence="2">
    <location>
        <begin position="893"/>
        <end position="924"/>
    </location>
</feature>
<feature type="region of interest" description="Disordered" evidence="2">
    <location>
        <begin position="527"/>
        <end position="547"/>
    </location>
</feature>
<feature type="compositionally biased region" description="Acidic residues" evidence="2">
    <location>
        <begin position="1608"/>
        <end position="1622"/>
    </location>
</feature>
<feature type="compositionally biased region" description="Polar residues" evidence="2">
    <location>
        <begin position="668"/>
        <end position="679"/>
    </location>
</feature>
<feature type="compositionally biased region" description="Acidic residues" evidence="2">
    <location>
        <begin position="1630"/>
        <end position="1644"/>
    </location>
</feature>
<proteinExistence type="predicted"/>
<feature type="compositionally biased region" description="Acidic residues" evidence="2">
    <location>
        <begin position="1485"/>
        <end position="1495"/>
    </location>
</feature>
<evidence type="ECO:0000313" key="4">
    <source>
        <dbReference type="Proteomes" id="UP001221413"/>
    </source>
</evidence>
<feature type="region of interest" description="Disordered" evidence="2">
    <location>
        <begin position="666"/>
        <end position="867"/>
    </location>
</feature>
<feature type="compositionally biased region" description="Basic and acidic residues" evidence="2">
    <location>
        <begin position="1595"/>
        <end position="1607"/>
    </location>
</feature>
<evidence type="ECO:0000256" key="2">
    <source>
        <dbReference type="SAM" id="MobiDB-lite"/>
    </source>
</evidence>
<feature type="compositionally biased region" description="Polar residues" evidence="2">
    <location>
        <begin position="706"/>
        <end position="721"/>
    </location>
</feature>
<feature type="region of interest" description="Disordered" evidence="2">
    <location>
        <begin position="1566"/>
        <end position="1660"/>
    </location>
</feature>
<feature type="compositionally biased region" description="Polar residues" evidence="2">
    <location>
        <begin position="780"/>
        <end position="789"/>
    </location>
</feature>
<feature type="region of interest" description="Disordered" evidence="2">
    <location>
        <begin position="1484"/>
        <end position="1503"/>
    </location>
</feature>
<feature type="region of interest" description="Disordered" evidence="2">
    <location>
        <begin position="201"/>
        <end position="255"/>
    </location>
</feature>
<feature type="region of interest" description="Disordered" evidence="2">
    <location>
        <begin position="290"/>
        <end position="380"/>
    </location>
</feature>
<protein>
    <submittedName>
        <fullName evidence="3">Uncharacterized protein</fullName>
    </submittedName>
</protein>
<reference evidence="3" key="1">
    <citation type="submission" date="2023-01" db="EMBL/GenBank/DDBJ databases">
        <title>The chitinases involved in constricting ring structure development in the nematode-trapping fungus Drechslerella dactyloides.</title>
        <authorList>
            <person name="Wang R."/>
            <person name="Zhang L."/>
            <person name="Tang P."/>
            <person name="Li S."/>
            <person name="Liang L."/>
        </authorList>
    </citation>
    <scope>NUCLEOTIDE SEQUENCE</scope>
    <source>
        <strain evidence="3">YMF1.00031</strain>
    </source>
</reference>
<keyword evidence="4" id="KW-1185">Reference proteome</keyword>
<name>A0AAD6IZB3_DREDA</name>
<feature type="compositionally biased region" description="Polar residues" evidence="2">
    <location>
        <begin position="103"/>
        <end position="116"/>
    </location>
</feature>
<evidence type="ECO:0000313" key="3">
    <source>
        <dbReference type="EMBL" id="KAJ6260719.1"/>
    </source>
</evidence>
<gene>
    <name evidence="3" type="ORF">Dda_4948</name>
</gene>
<feature type="compositionally biased region" description="Polar residues" evidence="2">
    <location>
        <begin position="227"/>
        <end position="249"/>
    </location>
</feature>
<feature type="region of interest" description="Disordered" evidence="2">
    <location>
        <begin position="1744"/>
        <end position="1793"/>
    </location>
</feature>
<feature type="region of interest" description="Disordered" evidence="2">
    <location>
        <begin position="24"/>
        <end position="177"/>
    </location>
</feature>
<feature type="compositionally biased region" description="Basic and acidic residues" evidence="2">
    <location>
        <begin position="1784"/>
        <end position="1793"/>
    </location>
</feature>
<sequence>MSEPEEANTPPERELDLIPLLSAAAGSAVTPSKVNDAMANRRSRRPPPLNLKAASPVAPYLQSSSRYPLPQDEQSLKRDVQKPFPPERSYVDDMMNGLRQDGPSGQPNSQTSPTSDTNDEATSKPRARRLPVKYRPPSPEFVPRINRPFDEVHRRLREGTLPSRRDQEKYRGVQYSQQQESFIRDDIPDWYIKGQAKLKNPLKYGQPGSSYGKRTSPPRRTLPPLPMTQNAHPEMDSSVQTQGNRMNLPTTPPRLIPTVTIKDIVQVSAGAAVPEDEVAIQKDIEDAMKTTEQFRESQRLSVSDKGSSYVQNLRRNSFTSPVKNGEASPAADPKTRSESEGSEPEGRTIEGLLEYYAQSRSEDDSDKSPEPNTRLASIEEVLDDQWGSRTWYLEAEPLSPSQPVLVQVGVDDDDLYKDPISLPEAACVPEVHISVEEAVSSPAPAPPPTKETSAHALQQHHGFDDSVPPPIPPKRRHTEPHSVIGSASPPREIKSLRHQPVLVQDEDAGLKLPPIPPKIPLSPILEATRTPTASPQPAEVQRPLRPSQEYERSQAVIIAAEAEAEASIAAMAQKLKTEVDDHASHNDHLRRVDKAFKKMGVIPEEVTEFATPSPASNKITKDLNRMKTRKAILENDGPKSPPRKMFNLGGTPKSFKAVVSIFGLGSSKAESVPNSPKSQRQPRRPSLDPALLVDGSSRPGVFQRLFGSSSRPSTSDSNKSFGISLPESWGSARASGETGATSNVDNPSTPPANASSPGYTGEFSPEGNSQLKEKKDSGKKTGSPTSKNTDGQDKKGLKQKRSGFFDIFKRDSGDEKTGGSADEASSSPRKQKGKSKANDAVTAQTQTQTQPRKSSTAGPGFYGSKGTFFRAKNPLELELCDDSDIEEYRPTYMRPSASDEDEQPVEQTIEAQGEMTPPKTLSPVSISVTHQLACQSEQQSPDENVENLIVPGVEIANEPPSWWSDDSEDEAPFTAPFKSHKRTGSGSSALGNGPLFMMKAVQKFKVGSKKSTPSPEKSEEKYIPPPIANDFPPHVPPPRPRSNNRKRTSATSATSSGKSESDNQRNSIISPPPIPPRARPTPTGTPVGTSDKSSQESTKSPTAAPITSGTYHDQSQNVVHKFGGNLPERSGSSMGHRADRASVVPNMPERSRSSLGQNIAEAANTHKSSFFGSTSTDKAAKTQAKKLKKVEQDAKKEAAKVEKLTKKAEAAAQRHAEALNRAGLLSPESHGQWKLEQEEAKKPKEIPEQKPDPELEAVLHTPDALKYFVLQVRKELNIKEGELANVEVSRRVFNLAKCRRKDALKVAAETIEKEERQKWYREFELRRQRIDYDPVADLTEEEREQELKSILHLTDQRRKNLVKLLGQEAMNEIVKGEAEAQRGWLFVSHRRRERKREEERALLRKIEEEKEEWAQAGDAEKEREEKLQQRQKLDALRYAIWLTENYWPDPADVDLAQDPHEILEAGLDSLRAKQAADLLSVLREEEGEGEGEPLSEQESRSQLMRDGDADAYLRRTEESLAKRLLLGSQMPNHTASLGERVSALLEDDSLEVSALKQAHHSGEITREEYNYLTRPDLPRDTAADDSVVEEADDASESHYEDDVQEDAHYEEEEEEEEEEEDAQGGQQLGGEEEGESVQDSEDHDDGAHVIDTTGLSEEELEQCRAFEVEQQRLRRDRDAEMAKYTSSHERAVVADYFNLEIERRAAAFESHIEGLKRRKNGPWANVSPGMLDRLDRERLESYFQPDFDEDDYPPPRDSLADDSFAMHEADRQYRMQQASAPPRSPKDSESIEI</sequence>
<feature type="compositionally biased region" description="Low complexity" evidence="2">
    <location>
        <begin position="1080"/>
        <end position="1090"/>
    </location>
</feature>
<feature type="compositionally biased region" description="Basic and acidic residues" evidence="2">
    <location>
        <begin position="807"/>
        <end position="817"/>
    </location>
</feature>